<comment type="caution">
    <text evidence="1">The sequence shown here is derived from an EMBL/GenBank/DDBJ whole genome shotgun (WGS) entry which is preliminary data.</text>
</comment>
<evidence type="ECO:0000313" key="1">
    <source>
        <dbReference type="EMBL" id="TLD96254.1"/>
    </source>
</evidence>
<dbReference type="EMBL" id="JRPK02000037">
    <property type="protein sequence ID" value="TLD96254.1"/>
    <property type="molecule type" value="Genomic_DNA"/>
</dbReference>
<gene>
    <name evidence="1" type="ORF">LS80_008715</name>
</gene>
<organism evidence="1 2">
    <name type="scientific">Helicobacter trogontum</name>
    <dbReference type="NCBI Taxonomy" id="50960"/>
    <lineage>
        <taxon>Bacteria</taxon>
        <taxon>Pseudomonadati</taxon>
        <taxon>Campylobacterota</taxon>
        <taxon>Epsilonproteobacteria</taxon>
        <taxon>Campylobacterales</taxon>
        <taxon>Helicobacteraceae</taxon>
        <taxon>Helicobacter</taxon>
    </lineage>
</organism>
<evidence type="ECO:0000313" key="2">
    <source>
        <dbReference type="Proteomes" id="UP000029861"/>
    </source>
</evidence>
<dbReference type="AlphaFoldDB" id="A0A4U8T9F3"/>
<dbReference type="Proteomes" id="UP000029861">
    <property type="component" value="Unassembled WGS sequence"/>
</dbReference>
<sequence length="61" mass="7283">MQSIMKQSAQQDKYYIINQNYQDYQTHFKFGLDYRIFSKSAKVIEILKNEDLTIIFQGGEL</sequence>
<proteinExistence type="predicted"/>
<accession>A0A4U8T9F3</accession>
<reference evidence="1 2" key="1">
    <citation type="journal article" date="2014" name="Genome Announc.">
        <title>Draft genome sequences of eight enterohepatic helicobacter species isolated from both laboratory and wild rodents.</title>
        <authorList>
            <person name="Sheh A."/>
            <person name="Shen Z."/>
            <person name="Fox J.G."/>
        </authorList>
    </citation>
    <scope>NUCLEOTIDE SEQUENCE [LARGE SCALE GENOMIC DNA]</scope>
    <source>
        <strain evidence="1 2">ATCC 49310</strain>
    </source>
</reference>
<protein>
    <submittedName>
        <fullName evidence="1">Uncharacterized protein</fullName>
    </submittedName>
</protein>
<dbReference type="RefSeq" id="WP_034316733.1">
    <property type="nucleotide sequence ID" value="NZ_FZNF01000036.1"/>
</dbReference>
<name>A0A4U8T9F3_9HELI</name>